<evidence type="ECO:0000259" key="12">
    <source>
        <dbReference type="Pfam" id="PF00852"/>
    </source>
</evidence>
<evidence type="ECO:0000256" key="6">
    <source>
        <dbReference type="ARBA" id="ARBA00022968"/>
    </source>
</evidence>
<dbReference type="Pfam" id="PF17039">
    <property type="entry name" value="Glyco_tran_10_N"/>
    <property type="match status" value="1"/>
</dbReference>
<keyword evidence="5 11" id="KW-0812">Transmembrane</keyword>
<dbReference type="Gene3D" id="3.40.50.11660">
    <property type="entry name" value="Glycosyl transferase family 10, C-terminal domain"/>
    <property type="match status" value="1"/>
</dbReference>
<keyword evidence="4 11" id="KW-0808">Transferase</keyword>
<dbReference type="EMBL" id="BLXT01002484">
    <property type="protein sequence ID" value="GFN94943.1"/>
    <property type="molecule type" value="Genomic_DNA"/>
</dbReference>
<dbReference type="InterPro" id="IPR038577">
    <property type="entry name" value="GT10-like_C_sf"/>
</dbReference>
<dbReference type="Pfam" id="PF00852">
    <property type="entry name" value="Glyco_transf_10"/>
    <property type="match status" value="1"/>
</dbReference>
<feature type="domain" description="Fucosyltransferase C-terminal" evidence="12">
    <location>
        <begin position="193"/>
        <end position="384"/>
    </location>
</feature>
<dbReference type="GO" id="GO:0046920">
    <property type="term" value="F:alpha-(1-&gt;3)-fucosyltransferase activity"/>
    <property type="evidence" value="ECO:0007669"/>
    <property type="project" value="TreeGrafter"/>
</dbReference>
<proteinExistence type="inferred from homology"/>
<evidence type="ECO:0000256" key="5">
    <source>
        <dbReference type="ARBA" id="ARBA00022692"/>
    </source>
</evidence>
<dbReference type="PANTHER" id="PTHR11929">
    <property type="entry name" value="ALPHA- 1,3 -FUCOSYLTRANSFERASE"/>
    <property type="match status" value="1"/>
</dbReference>
<dbReference type="FunFam" id="3.40.50.11660:FF:000002">
    <property type="entry name" value="Alpha-(1,3)-fucosyltransferase"/>
    <property type="match status" value="1"/>
</dbReference>
<evidence type="ECO:0000256" key="3">
    <source>
        <dbReference type="ARBA" id="ARBA00022676"/>
    </source>
</evidence>
<dbReference type="Proteomes" id="UP000735302">
    <property type="component" value="Unassembled WGS sequence"/>
</dbReference>
<evidence type="ECO:0000256" key="7">
    <source>
        <dbReference type="ARBA" id="ARBA00022989"/>
    </source>
</evidence>
<keyword evidence="11" id="KW-0333">Golgi apparatus</keyword>
<keyword evidence="3 11" id="KW-0328">Glycosyltransferase</keyword>
<evidence type="ECO:0000256" key="9">
    <source>
        <dbReference type="ARBA" id="ARBA00023180"/>
    </source>
</evidence>
<dbReference type="GO" id="GO:0032580">
    <property type="term" value="C:Golgi cisterna membrane"/>
    <property type="evidence" value="ECO:0007669"/>
    <property type="project" value="UniProtKB-SubCell"/>
</dbReference>
<keyword evidence="6" id="KW-0735">Signal-anchor</keyword>
<accession>A0AAV3ZM52</accession>
<evidence type="ECO:0000313" key="14">
    <source>
        <dbReference type="EMBL" id="GFN94943.1"/>
    </source>
</evidence>
<evidence type="ECO:0000256" key="8">
    <source>
        <dbReference type="ARBA" id="ARBA00023136"/>
    </source>
</evidence>
<organism evidence="14 15">
    <name type="scientific">Plakobranchus ocellatus</name>
    <dbReference type="NCBI Taxonomy" id="259542"/>
    <lineage>
        <taxon>Eukaryota</taxon>
        <taxon>Metazoa</taxon>
        <taxon>Spiralia</taxon>
        <taxon>Lophotrochozoa</taxon>
        <taxon>Mollusca</taxon>
        <taxon>Gastropoda</taxon>
        <taxon>Heterobranchia</taxon>
        <taxon>Euthyneura</taxon>
        <taxon>Panpulmonata</taxon>
        <taxon>Sacoglossa</taxon>
        <taxon>Placobranchoidea</taxon>
        <taxon>Plakobranchidae</taxon>
        <taxon>Plakobranchus</taxon>
    </lineage>
</organism>
<keyword evidence="7" id="KW-1133">Transmembrane helix</keyword>
<dbReference type="InterPro" id="IPR031481">
    <property type="entry name" value="Glyco_tran_10_N"/>
</dbReference>
<keyword evidence="15" id="KW-1185">Reference proteome</keyword>
<name>A0AAV3ZM52_9GAST</name>
<evidence type="ECO:0000259" key="13">
    <source>
        <dbReference type="Pfam" id="PF17039"/>
    </source>
</evidence>
<evidence type="ECO:0000256" key="2">
    <source>
        <dbReference type="ARBA" id="ARBA00008919"/>
    </source>
</evidence>
<reference evidence="14 15" key="1">
    <citation type="journal article" date="2021" name="Elife">
        <title>Chloroplast acquisition without the gene transfer in kleptoplastic sea slugs, Plakobranchus ocellatus.</title>
        <authorList>
            <person name="Maeda T."/>
            <person name="Takahashi S."/>
            <person name="Yoshida T."/>
            <person name="Shimamura S."/>
            <person name="Takaki Y."/>
            <person name="Nagai Y."/>
            <person name="Toyoda A."/>
            <person name="Suzuki Y."/>
            <person name="Arimoto A."/>
            <person name="Ishii H."/>
            <person name="Satoh N."/>
            <person name="Nishiyama T."/>
            <person name="Hasebe M."/>
            <person name="Maruyama T."/>
            <person name="Minagawa J."/>
            <person name="Obokata J."/>
            <person name="Shigenobu S."/>
        </authorList>
    </citation>
    <scope>NUCLEOTIDE SEQUENCE [LARGE SCALE GENOMIC DNA]</scope>
</reference>
<feature type="domain" description="Fucosyltransferase N-terminal" evidence="13">
    <location>
        <begin position="59"/>
        <end position="158"/>
    </location>
</feature>
<comment type="pathway">
    <text evidence="1">Protein modification; protein glycosylation.</text>
</comment>
<gene>
    <name evidence="14" type="ORF">PoB_002144900</name>
</gene>
<evidence type="ECO:0000256" key="4">
    <source>
        <dbReference type="ARBA" id="ARBA00022679"/>
    </source>
</evidence>
<dbReference type="InterPro" id="IPR001503">
    <property type="entry name" value="Glyco_trans_10"/>
</dbReference>
<dbReference type="EC" id="2.4.1.-" evidence="11"/>
<keyword evidence="8" id="KW-0472">Membrane</keyword>
<comment type="subcellular location">
    <subcellularLocation>
        <location evidence="10">Endomembrane system</location>
        <topology evidence="10">Single-pass type II membrane protein</topology>
    </subcellularLocation>
    <subcellularLocation>
        <location evidence="11">Golgi apparatus</location>
        <location evidence="11">Golgi stack membrane</location>
        <topology evidence="11">Single-pass type II membrane protein</topology>
    </subcellularLocation>
</comment>
<sequence>MFTFDEEDFSEDMDYDFFVDDTLDEHPHSPLDQEIQEEAARKKAEKQYKSLKNVDPTDPIIMWWTEFTRESGKARLCGDKRCFFTNNRSYKDHKNMKAFLFYGTDFSPKDLPLPREKHHEWALFHEESPKNNYLLCHEAALSLFNLTSTFRRESDFPLTTQHLHSLQWLESDQFTKATSQKNRYQQQDGLAPVVYVQSDCDPPSDRDSYVKMLMKHIKVDSYGSCMNNKQLPHPINSPLEGMAHRDFYELVSRYKFAISMENAVCQDYITEKFWRPLIVGTVPIAFGSPTIRDFFPDNKSVLSILDFPVVEDLVSRIKELNLKDVDYDKLRNWKHTGVTNSELQKILRERTWTPYDEQTWSWGQVNFVEAFECFVCEHIHENLQREARGDPIISRWAKKEHYGCPMPLEFDKSGRYTQESKSYTWSKLWQNQLSIAENLKECVTQRLPYCGDY</sequence>
<dbReference type="PANTHER" id="PTHR11929:SF194">
    <property type="entry name" value="ALPHA-(1,3)-FUCOSYLTRANSFERASE 10"/>
    <property type="match status" value="1"/>
</dbReference>
<evidence type="ECO:0000256" key="10">
    <source>
        <dbReference type="ARBA" id="ARBA00060399"/>
    </source>
</evidence>
<evidence type="ECO:0000256" key="1">
    <source>
        <dbReference type="ARBA" id="ARBA00004922"/>
    </source>
</evidence>
<keyword evidence="9" id="KW-0325">Glycoprotein</keyword>
<dbReference type="SUPFAM" id="SSF53756">
    <property type="entry name" value="UDP-Glycosyltransferase/glycogen phosphorylase"/>
    <property type="match status" value="1"/>
</dbReference>
<comment type="caution">
    <text evidence="14">The sequence shown here is derived from an EMBL/GenBank/DDBJ whole genome shotgun (WGS) entry which is preliminary data.</text>
</comment>
<evidence type="ECO:0000256" key="11">
    <source>
        <dbReference type="RuleBase" id="RU003832"/>
    </source>
</evidence>
<comment type="similarity">
    <text evidence="2 11">Belongs to the glycosyltransferase 10 family.</text>
</comment>
<evidence type="ECO:0000313" key="15">
    <source>
        <dbReference type="Proteomes" id="UP000735302"/>
    </source>
</evidence>
<dbReference type="AlphaFoldDB" id="A0AAV3ZM52"/>
<dbReference type="InterPro" id="IPR055270">
    <property type="entry name" value="Glyco_tran_10_C"/>
</dbReference>
<protein>
    <recommendedName>
        <fullName evidence="11">Fucosyltransferase</fullName>
        <ecNumber evidence="11">2.4.1.-</ecNumber>
    </recommendedName>
</protein>